<evidence type="ECO:0000256" key="1">
    <source>
        <dbReference type="SAM" id="MobiDB-lite"/>
    </source>
</evidence>
<evidence type="ECO:0008006" key="4">
    <source>
        <dbReference type="Google" id="ProtNLM"/>
    </source>
</evidence>
<accession>A0ABP0JPW4</accession>
<organism evidence="2 3">
    <name type="scientific">Durusdinium trenchii</name>
    <dbReference type="NCBI Taxonomy" id="1381693"/>
    <lineage>
        <taxon>Eukaryota</taxon>
        <taxon>Sar</taxon>
        <taxon>Alveolata</taxon>
        <taxon>Dinophyceae</taxon>
        <taxon>Suessiales</taxon>
        <taxon>Symbiodiniaceae</taxon>
        <taxon>Durusdinium</taxon>
    </lineage>
</organism>
<name>A0ABP0JPW4_9DINO</name>
<dbReference type="EMBL" id="CAXAMM010008141">
    <property type="protein sequence ID" value="CAK9016516.1"/>
    <property type="molecule type" value="Genomic_DNA"/>
</dbReference>
<proteinExistence type="predicted"/>
<keyword evidence="3" id="KW-1185">Reference proteome</keyword>
<sequence>VLVEARRDKEREAAAGEGKSQDQGKARRRRRRDKAEQVLEQFEPGSLDMEQTATLAQCFVNTKEHRRPGRYCTTAERYGLTFLMVPKSGSSSGRKMFDKFMGGKEKNMHACSLDIFHSPNNTIETVTAVREPLSRWWSQYGEVILRTLGKVHKIPEQYLSPKRAMLGNISYSKYVRLFKTEQGREFVRDMFEDFMELYDGKHVFDIHLNLQTIMLWDFTRRVPVPVKHMMHTENITKEIYELASRAGFGPLPKEALELHSYKGKRRFNTTLVKVPTVQKVCRLMALDYCCLNYELPPECRDPGIPKGQRVKCEWFIPANHNFKRIRPALV</sequence>
<reference evidence="2 3" key="1">
    <citation type="submission" date="2024-02" db="EMBL/GenBank/DDBJ databases">
        <authorList>
            <person name="Chen Y."/>
            <person name="Shah S."/>
            <person name="Dougan E. K."/>
            <person name="Thang M."/>
            <person name="Chan C."/>
        </authorList>
    </citation>
    <scope>NUCLEOTIDE SEQUENCE [LARGE SCALE GENOMIC DNA]</scope>
</reference>
<feature type="region of interest" description="Disordered" evidence="1">
    <location>
        <begin position="1"/>
        <end position="35"/>
    </location>
</feature>
<feature type="non-terminal residue" evidence="2">
    <location>
        <position position="1"/>
    </location>
</feature>
<protein>
    <recommendedName>
        <fullName evidence="4">Carbohydrate sulfotransferase</fullName>
    </recommendedName>
</protein>
<dbReference type="Proteomes" id="UP001642464">
    <property type="component" value="Unassembled WGS sequence"/>
</dbReference>
<feature type="compositionally biased region" description="Basic and acidic residues" evidence="1">
    <location>
        <begin position="1"/>
        <end position="25"/>
    </location>
</feature>
<comment type="caution">
    <text evidence="2">The sequence shown here is derived from an EMBL/GenBank/DDBJ whole genome shotgun (WGS) entry which is preliminary data.</text>
</comment>
<evidence type="ECO:0000313" key="3">
    <source>
        <dbReference type="Proteomes" id="UP001642464"/>
    </source>
</evidence>
<gene>
    <name evidence="2" type="ORF">SCF082_LOCUS13232</name>
</gene>
<evidence type="ECO:0000313" key="2">
    <source>
        <dbReference type="EMBL" id="CAK9016516.1"/>
    </source>
</evidence>